<evidence type="ECO:0000313" key="1">
    <source>
        <dbReference type="EMBL" id="KAG0440935.1"/>
    </source>
</evidence>
<evidence type="ECO:0000313" key="2">
    <source>
        <dbReference type="Proteomes" id="UP000805193"/>
    </source>
</evidence>
<proteinExistence type="predicted"/>
<dbReference type="EMBL" id="JABSTQ010004821">
    <property type="protein sequence ID" value="KAG0440935.1"/>
    <property type="molecule type" value="Genomic_DNA"/>
</dbReference>
<name>A0AC60QVC9_IXOPE</name>
<protein>
    <submittedName>
        <fullName evidence="1">Uncharacterized protein</fullName>
    </submittedName>
</protein>
<keyword evidence="2" id="KW-1185">Reference proteome</keyword>
<gene>
    <name evidence="1" type="ORF">HPB47_016108</name>
</gene>
<comment type="caution">
    <text evidence="1">The sequence shown here is derived from an EMBL/GenBank/DDBJ whole genome shotgun (WGS) entry which is preliminary data.</text>
</comment>
<organism evidence="1 2">
    <name type="scientific">Ixodes persulcatus</name>
    <name type="common">Taiga tick</name>
    <dbReference type="NCBI Taxonomy" id="34615"/>
    <lineage>
        <taxon>Eukaryota</taxon>
        <taxon>Metazoa</taxon>
        <taxon>Ecdysozoa</taxon>
        <taxon>Arthropoda</taxon>
        <taxon>Chelicerata</taxon>
        <taxon>Arachnida</taxon>
        <taxon>Acari</taxon>
        <taxon>Parasitiformes</taxon>
        <taxon>Ixodida</taxon>
        <taxon>Ixodoidea</taxon>
        <taxon>Ixodidae</taxon>
        <taxon>Ixodinae</taxon>
        <taxon>Ixodes</taxon>
    </lineage>
</organism>
<sequence>MAEDATTIIPEEEGLQQADSRLLHMWEVKDSLQKRLKRNKRNHPLKGRIAKLNLEIQEYADKLALQNWHALCERTELQMSTAKAWNILRHLIDPTKSKTEQCRSLEKLLHTHNRGDVNETIREMRAKYTPEHTPPKIIETQRTAHLERLTKTATGRHLLDSLRIPYEQTFEEKLSIPAELRKSIHVPPLPRNMHPLYNEKRRELRAQALEKQLGEDPQVVYTDAANYKRRGTMVSVVTDHSGKVLAACSIRTKHPEEGEELAIALALATTHARKIKATNGPTRLLEISPTESPRHPAHISRATPEIASVLTEKCSITTKGKDEPTRLPTPRSPRGKKSPKTLTSNSGPSKGPKTPPGAKTSWPSSKAPRACQVAGDASKRISSHLAPDQDMTTRWL</sequence>
<accession>A0AC60QVC9</accession>
<reference evidence="1 2" key="1">
    <citation type="journal article" date="2020" name="Cell">
        <title>Large-Scale Comparative Analyses of Tick Genomes Elucidate Their Genetic Diversity and Vector Capacities.</title>
        <authorList>
            <consortium name="Tick Genome and Microbiome Consortium (TIGMIC)"/>
            <person name="Jia N."/>
            <person name="Wang J."/>
            <person name="Shi W."/>
            <person name="Du L."/>
            <person name="Sun Y."/>
            <person name="Zhan W."/>
            <person name="Jiang J.F."/>
            <person name="Wang Q."/>
            <person name="Zhang B."/>
            <person name="Ji P."/>
            <person name="Bell-Sakyi L."/>
            <person name="Cui X.M."/>
            <person name="Yuan T.T."/>
            <person name="Jiang B.G."/>
            <person name="Yang W.F."/>
            <person name="Lam T.T."/>
            <person name="Chang Q.C."/>
            <person name="Ding S.J."/>
            <person name="Wang X.J."/>
            <person name="Zhu J.G."/>
            <person name="Ruan X.D."/>
            <person name="Zhao L."/>
            <person name="Wei J.T."/>
            <person name="Ye R.Z."/>
            <person name="Que T.C."/>
            <person name="Du C.H."/>
            <person name="Zhou Y.H."/>
            <person name="Cheng J.X."/>
            <person name="Dai P.F."/>
            <person name="Guo W.B."/>
            <person name="Han X.H."/>
            <person name="Huang E.J."/>
            <person name="Li L.F."/>
            <person name="Wei W."/>
            <person name="Gao Y.C."/>
            <person name="Liu J.Z."/>
            <person name="Shao H.Z."/>
            <person name="Wang X."/>
            <person name="Wang C.C."/>
            <person name="Yang T.C."/>
            <person name="Huo Q.B."/>
            <person name="Li W."/>
            <person name="Chen H.Y."/>
            <person name="Chen S.E."/>
            <person name="Zhou L.G."/>
            <person name="Ni X.B."/>
            <person name="Tian J.H."/>
            <person name="Sheng Y."/>
            <person name="Liu T."/>
            <person name="Pan Y.S."/>
            <person name="Xia L.Y."/>
            <person name="Li J."/>
            <person name="Zhao F."/>
            <person name="Cao W.C."/>
        </authorList>
    </citation>
    <scope>NUCLEOTIDE SEQUENCE [LARGE SCALE GENOMIC DNA]</scope>
    <source>
        <strain evidence="1">Iper-2018</strain>
    </source>
</reference>
<dbReference type="Proteomes" id="UP000805193">
    <property type="component" value="Unassembled WGS sequence"/>
</dbReference>